<dbReference type="EMBL" id="PDEA01000001">
    <property type="protein sequence ID" value="PEH89005.1"/>
    <property type="molecule type" value="Genomic_DNA"/>
</dbReference>
<gene>
    <name evidence="1" type="ORF">CRM82_10760</name>
</gene>
<dbReference type="STRING" id="1219032.GCA_001515545_01553"/>
<evidence type="ECO:0000313" key="2">
    <source>
        <dbReference type="Proteomes" id="UP000220246"/>
    </source>
</evidence>
<sequence length="223" mass="24105">MTNRLQDEVLRLFPPPLPDGSVRALCIELAGPADWSSLGALWRGVQAELDLPAPGIAINGRHGYQLWFSTAVPVAATEAESFAAALRRRWLAQAAPQRVRVLTANLEVILPPQQVAVEQWAAFVAPDLAPVFEDTPWLDVEPGAEGQADLLARQQTILLDAWQEAMRRLGAAPVPAQPGAPAVTTAPLVSQESDPHAFLLRVMNDPHVDMSLRIEAAKALLSN</sequence>
<reference evidence="2" key="1">
    <citation type="submission" date="2017-09" db="EMBL/GenBank/DDBJ databases">
        <title>FDA dAtabase for Regulatory Grade micrObial Sequences (FDA-ARGOS): Supporting development and validation of Infectious Disease Dx tests.</title>
        <authorList>
            <person name="Minogue T."/>
            <person name="Wolcott M."/>
            <person name="Wasieloski L."/>
            <person name="Aguilar W."/>
            <person name="Moore D."/>
            <person name="Tallon L."/>
            <person name="Sadzewicz L."/>
            <person name="Ott S."/>
            <person name="Zhao X."/>
            <person name="Nagaraj S."/>
            <person name="Vavikolanu K."/>
            <person name="Aluvathingal J."/>
            <person name="Nadendla S."/>
            <person name="Sichtig H."/>
        </authorList>
    </citation>
    <scope>NUCLEOTIDE SEQUENCE [LARGE SCALE GENOMIC DNA]</scope>
    <source>
        <strain evidence="2">FDAARGOS_394</strain>
    </source>
</reference>
<comment type="caution">
    <text evidence="1">The sequence shown here is derived from an EMBL/GenBank/DDBJ whole genome shotgun (WGS) entry which is preliminary data.</text>
</comment>
<proteinExistence type="predicted"/>
<dbReference type="AlphaFoldDB" id="A0A2A7UUL3"/>
<dbReference type="RefSeq" id="WP_066535255.1">
    <property type="nucleotide sequence ID" value="NZ_DALZQJ010000061.1"/>
</dbReference>
<dbReference type="OrthoDB" id="8756642at2"/>
<evidence type="ECO:0000313" key="1">
    <source>
        <dbReference type="EMBL" id="PEH89005.1"/>
    </source>
</evidence>
<keyword evidence="2" id="KW-1185">Reference proteome</keyword>
<protein>
    <submittedName>
        <fullName evidence="1">Uncharacterized protein</fullName>
    </submittedName>
</protein>
<name>A0A2A7UUL3_COMTR</name>
<organism evidence="1 2">
    <name type="scientific">Comamonas terrigena</name>
    <dbReference type="NCBI Taxonomy" id="32013"/>
    <lineage>
        <taxon>Bacteria</taxon>
        <taxon>Pseudomonadati</taxon>
        <taxon>Pseudomonadota</taxon>
        <taxon>Betaproteobacteria</taxon>
        <taxon>Burkholderiales</taxon>
        <taxon>Comamonadaceae</taxon>
        <taxon>Comamonas</taxon>
    </lineage>
</organism>
<dbReference type="Proteomes" id="UP000220246">
    <property type="component" value="Unassembled WGS sequence"/>
</dbReference>
<accession>A0A2A7UUL3</accession>
<dbReference type="GeneID" id="80801087"/>